<dbReference type="EMBL" id="AE016819">
    <property type="protein sequence ID" value="AAS54033.1"/>
    <property type="molecule type" value="Genomic_DNA"/>
</dbReference>
<feature type="domain" description="Integral membrane bound transporter" evidence="7">
    <location>
        <begin position="650"/>
        <end position="774"/>
    </location>
</feature>
<evidence type="ECO:0000256" key="1">
    <source>
        <dbReference type="ARBA" id="ARBA00004141"/>
    </source>
</evidence>
<evidence type="ECO:0000256" key="2">
    <source>
        <dbReference type="ARBA" id="ARBA00022692"/>
    </source>
</evidence>
<sequence>MKSSRYGTLQLVLKKTRSYLKRCGLQDRVLMRRVLKSTINTTCAFIFCLIPAVRQRLASEPSMLPLISVMVHPGRRVSSIIQSTIYVITGLLLGLLYALLGRFAAQRCLGDTWHSWTAMEQYTQNYKRYESALAVLAVFEICMLFFHGWMRVVNHNYFHVVFPLFIVVHFSFLSPLSIDAAQIAKTFTIPFYLGISMSLFWNLVLYPEFGSTYLGNTAIDTMNEIHHFLNNAVNFFISIDNEVLSDSLYGKKPCTLARLLTLKNEIEIKINNCALVLEECTYEISYSYLSPSQLNGLIMTLKSLQRYLSGVTNACQMEFLLLGKAQRDSDSAVEQAMSKEISHADAEKLLHILRRLKFPIFELHKTLNTCFYMLKILLADAYDVDFSRVRVPSIFKEQDDVVPVYRQKTDLPKDYEFQSTLRKLQDAVSSFDTEFRKELANIDHDLLTPSDEMFLLSSFLMNFKESTSLLMSLVHEVEQIHKVRKDRERKGWLRGKSLWCPALESMDSFKRWFQRSHQSTTENDALRGTLDPGSDTHGETVAARPNIDDLVLRKQQSNETYGSPEWESLPTASNSNTSDRQNIRHLSLQGKTLNIITDALCRWLRIITVTINCTFRDYRNNFRFAFQVTIALTLASFPMYIPATREWYMKIRGTWVGFVCILCLEPNVGATYFVFLLRAVGVILGAFWAYVSYQAGMNQSNPYLEVFITIFGTAPGFYYLLGSPHIKAAIIQIISIYAVLLATIIPSSIGGSIGENVWKRILAVGYGGGIALLVQSTAFPITARDQLNEELAFVVGCLAEIEVLYAGELDAPHKITISKATLDRISFLSSNAKSAINRASAYKTIARREPRLKGSYKEIEKVFTQMIFVLRQIIERMDNIEFLRKQYGFGIVEELNHAVYPYRRHVAAALGNQLRSIQEALINKRPLPQYLPSARIAQKRLLNKVRDTLYMNYRRGYDFLSSRSTAVADGNDNGFEQNDDEGILLRVKRPRTKLTPSEIDGLRERYLSWNATGAGFAEVIEYTEELIQLTIFLVGVNEFKYGFLSRPLYSDWAAQAVTQFDAFVKGYSAVREDVPMRRDHSGVEGDHLTVYSDMGMELPQTKTKTMHSHARRGASKLNLARIASKDTVEPETKLMSGNDDRLDLQLTKTLGDLEDEDEDLYNEQELPIALRRYLSRKKD</sequence>
<evidence type="ECO:0000256" key="5">
    <source>
        <dbReference type="SAM" id="Phobius"/>
    </source>
</evidence>
<dbReference type="PRINTS" id="PR02047">
    <property type="entry name" value="BREFELDNASP4"/>
</dbReference>
<gene>
    <name evidence="8" type="ORF">AGOS_AFR661W</name>
</gene>
<feature type="transmembrane region" description="Helical" evidence="5">
    <location>
        <begin position="703"/>
        <end position="721"/>
    </location>
</feature>
<keyword evidence="2 5" id="KW-0812">Transmembrane</keyword>
<keyword evidence="9" id="KW-1185">Reference proteome</keyword>
<feature type="transmembrane region" description="Helical" evidence="5">
    <location>
        <begin position="132"/>
        <end position="150"/>
    </location>
</feature>
<dbReference type="KEGG" id="ago:AGOS_AFR661W"/>
<dbReference type="eggNOG" id="KOG4711">
    <property type="taxonomic scope" value="Eukaryota"/>
</dbReference>
<dbReference type="GO" id="GO:0016020">
    <property type="term" value="C:membrane"/>
    <property type="evidence" value="ECO:0007669"/>
    <property type="project" value="UniProtKB-SubCell"/>
</dbReference>
<dbReference type="InterPro" id="IPR052430">
    <property type="entry name" value="IVT-Associated"/>
</dbReference>
<feature type="domain" description="Putative ER transporter 6TM N-terminal" evidence="6">
    <location>
        <begin position="31"/>
        <end position="339"/>
    </location>
</feature>
<feature type="transmembrane region" description="Helical" evidence="5">
    <location>
        <begin position="77"/>
        <end position="100"/>
    </location>
</feature>
<dbReference type="OMA" id="VTWPAFV"/>
<feature type="transmembrane region" description="Helical" evidence="5">
    <location>
        <begin position="671"/>
        <end position="691"/>
    </location>
</feature>
<dbReference type="Pfam" id="PF13515">
    <property type="entry name" value="FUSC_2"/>
    <property type="match status" value="1"/>
</dbReference>
<dbReference type="Pfam" id="PF10337">
    <property type="entry name" value="ArAE_2_N"/>
    <property type="match status" value="1"/>
</dbReference>
<dbReference type="PANTHER" id="PTHR47804">
    <property type="entry name" value="60S RIBOSOMAL PROTEIN L19"/>
    <property type="match status" value="1"/>
</dbReference>
<reference evidence="9" key="2">
    <citation type="journal article" date="2013" name="G3 (Bethesda)">
        <title>Genomes of Ashbya fungi isolated from insects reveal four mating-type loci, numerous translocations, lack of transposons, and distinct gene duplications.</title>
        <authorList>
            <person name="Dietrich F.S."/>
            <person name="Voegeli S."/>
            <person name="Kuo S."/>
            <person name="Philippsen P."/>
        </authorList>
    </citation>
    <scope>GENOME REANNOTATION</scope>
    <source>
        <strain evidence="9">ATCC 10895 / CBS 109.51 / FGSC 9923 / NRRL Y-1056</strain>
    </source>
</reference>
<evidence type="ECO:0000259" key="7">
    <source>
        <dbReference type="Pfam" id="PF13515"/>
    </source>
</evidence>
<evidence type="ECO:0000313" key="8">
    <source>
        <dbReference type="EMBL" id="AAS54033.1"/>
    </source>
</evidence>
<organism evidence="8 9">
    <name type="scientific">Eremothecium gossypii (strain ATCC 10895 / CBS 109.51 / FGSC 9923 / NRRL Y-1056)</name>
    <name type="common">Yeast</name>
    <name type="synonym">Ashbya gossypii</name>
    <dbReference type="NCBI Taxonomy" id="284811"/>
    <lineage>
        <taxon>Eukaryota</taxon>
        <taxon>Fungi</taxon>
        <taxon>Dikarya</taxon>
        <taxon>Ascomycota</taxon>
        <taxon>Saccharomycotina</taxon>
        <taxon>Saccharomycetes</taxon>
        <taxon>Saccharomycetales</taxon>
        <taxon>Saccharomycetaceae</taxon>
        <taxon>Eremothecium</taxon>
    </lineage>
</organism>
<keyword evidence="4 5" id="KW-0472">Membrane</keyword>
<evidence type="ECO:0000256" key="4">
    <source>
        <dbReference type="ARBA" id="ARBA00023136"/>
    </source>
</evidence>
<comment type="subcellular location">
    <subcellularLocation>
        <location evidence="1">Membrane</location>
        <topology evidence="1">Multi-pass membrane protein</topology>
    </subcellularLocation>
</comment>
<dbReference type="STRING" id="284811.Q752B4"/>
<evidence type="ECO:0000256" key="3">
    <source>
        <dbReference type="ARBA" id="ARBA00022989"/>
    </source>
</evidence>
<dbReference type="RefSeq" id="NP_986209.1">
    <property type="nucleotide sequence ID" value="NM_212345.1"/>
</dbReference>
<dbReference type="InParanoid" id="Q752B4"/>
<protein>
    <submittedName>
        <fullName evidence="8">AFR661Wp</fullName>
    </submittedName>
</protein>
<reference evidence="8 9" key="1">
    <citation type="journal article" date="2004" name="Science">
        <title>The Ashbya gossypii genome as a tool for mapping the ancient Saccharomyces cerevisiae genome.</title>
        <authorList>
            <person name="Dietrich F.S."/>
            <person name="Voegeli S."/>
            <person name="Brachat S."/>
            <person name="Lerch A."/>
            <person name="Gates K."/>
            <person name="Steiner S."/>
            <person name="Mohr C."/>
            <person name="Pohlmann R."/>
            <person name="Luedi P."/>
            <person name="Choi S."/>
            <person name="Wing R.A."/>
            <person name="Flavier A."/>
            <person name="Gaffney T.D."/>
            <person name="Philippsen P."/>
        </authorList>
    </citation>
    <scope>NUCLEOTIDE SEQUENCE [LARGE SCALE GENOMIC DNA]</scope>
    <source>
        <strain evidence="9">ATCC 10895 / CBS 109.51 / FGSC 9923 / NRRL Y-1056</strain>
    </source>
</reference>
<feature type="transmembrane region" description="Helical" evidence="5">
    <location>
        <begin position="156"/>
        <end position="176"/>
    </location>
</feature>
<feature type="transmembrane region" description="Helical" evidence="5">
    <location>
        <begin position="38"/>
        <end position="57"/>
    </location>
</feature>
<dbReference type="InterPro" id="IPR049453">
    <property type="entry name" value="Memb_transporter_dom"/>
</dbReference>
<proteinExistence type="predicted"/>
<evidence type="ECO:0000259" key="6">
    <source>
        <dbReference type="Pfam" id="PF10337"/>
    </source>
</evidence>
<name>Q752B4_EREGS</name>
<dbReference type="Proteomes" id="UP000000591">
    <property type="component" value="Chromosome VI"/>
</dbReference>
<dbReference type="OrthoDB" id="68611at2759"/>
<feature type="transmembrane region" description="Helical" evidence="5">
    <location>
        <begin position="761"/>
        <end position="781"/>
    </location>
</feature>
<dbReference type="AlphaFoldDB" id="Q752B4"/>
<dbReference type="InterPro" id="IPR018823">
    <property type="entry name" value="ArAE_2_N"/>
</dbReference>
<accession>Q752B4</accession>
<dbReference type="FunCoup" id="Q752B4">
    <property type="interactions" value="23"/>
</dbReference>
<dbReference type="PANTHER" id="PTHR47804:SF4">
    <property type="entry name" value="AFR661WP"/>
    <property type="match status" value="1"/>
</dbReference>
<dbReference type="HOGENOM" id="CLU_007711_0_0_1"/>
<dbReference type="InterPro" id="IPR023244">
    <property type="entry name" value="Brefeldin_A-sensitivity_4"/>
</dbReference>
<feature type="transmembrane region" description="Helical" evidence="5">
    <location>
        <begin position="728"/>
        <end position="749"/>
    </location>
</feature>
<keyword evidence="3 5" id="KW-1133">Transmembrane helix</keyword>
<evidence type="ECO:0000313" key="9">
    <source>
        <dbReference type="Proteomes" id="UP000000591"/>
    </source>
</evidence>
<dbReference type="GeneID" id="4622498"/>